<comment type="caution">
    <text evidence="7">The sequence shown here is derived from an EMBL/GenBank/DDBJ whole genome shotgun (WGS) entry which is preliminary data.</text>
</comment>
<feature type="transmembrane region" description="Helical" evidence="6">
    <location>
        <begin position="131"/>
        <end position="152"/>
    </location>
</feature>
<feature type="transmembrane region" description="Helical" evidence="6">
    <location>
        <begin position="45"/>
        <end position="65"/>
    </location>
</feature>
<accession>A0A4Y7RVI4</accession>
<dbReference type="Proteomes" id="UP000297597">
    <property type="component" value="Unassembled WGS sequence"/>
</dbReference>
<keyword evidence="5 6" id="KW-0472">Membrane</keyword>
<comment type="subcellular location">
    <subcellularLocation>
        <location evidence="1">Membrane</location>
        <topology evidence="1">Multi-pass membrane protein</topology>
    </subcellularLocation>
</comment>
<dbReference type="GO" id="GO:0015360">
    <property type="term" value="F:acetate:proton symporter activity"/>
    <property type="evidence" value="ECO:0007669"/>
    <property type="project" value="TreeGrafter"/>
</dbReference>
<keyword evidence="3 6" id="KW-0812">Transmembrane</keyword>
<dbReference type="EMBL" id="QFFZ01000005">
    <property type="protein sequence ID" value="TEB12726.1"/>
    <property type="molecule type" value="Genomic_DNA"/>
</dbReference>
<reference evidence="7 8" key="1">
    <citation type="journal article" date="2018" name="Environ. Microbiol.">
        <title>Novel energy conservation strategies and behaviour of Pelotomaculum schinkii driving syntrophic propionate catabolism.</title>
        <authorList>
            <person name="Hidalgo-Ahumada C.A.P."/>
            <person name="Nobu M.K."/>
            <person name="Narihiro T."/>
            <person name="Tamaki H."/>
            <person name="Liu W.T."/>
            <person name="Kamagata Y."/>
            <person name="Stams A.J.M."/>
            <person name="Imachi H."/>
            <person name="Sousa D.Z."/>
        </authorList>
    </citation>
    <scope>NUCLEOTIDE SEQUENCE [LARGE SCALE GENOMIC DNA]</scope>
    <source>
        <strain evidence="7 8">MGP</strain>
    </source>
</reference>
<evidence type="ECO:0000256" key="4">
    <source>
        <dbReference type="ARBA" id="ARBA00022989"/>
    </source>
</evidence>
<feature type="transmembrane region" description="Helical" evidence="6">
    <location>
        <begin position="19"/>
        <end position="38"/>
    </location>
</feature>
<dbReference type="PANTHER" id="PTHR30178:SF3">
    <property type="entry name" value="SUCCINATE-ACETATE_PROTON SYMPORTER SATP"/>
    <property type="match status" value="1"/>
</dbReference>
<evidence type="ECO:0000256" key="3">
    <source>
        <dbReference type="ARBA" id="ARBA00022692"/>
    </source>
</evidence>
<evidence type="ECO:0000256" key="5">
    <source>
        <dbReference type="ARBA" id="ARBA00023136"/>
    </source>
</evidence>
<dbReference type="Pfam" id="PF01184">
    <property type="entry name" value="Gpr1_Fun34_YaaH"/>
    <property type="match status" value="1"/>
</dbReference>
<gene>
    <name evidence="7" type="primary">satP</name>
    <name evidence="7" type="ORF">Pmgp_00701</name>
</gene>
<keyword evidence="4 6" id="KW-1133">Transmembrane helix</keyword>
<evidence type="ECO:0000313" key="8">
    <source>
        <dbReference type="Proteomes" id="UP000297597"/>
    </source>
</evidence>
<protein>
    <submittedName>
        <fullName evidence="7">Succinate-acetate/proton symporter SatP</fullName>
    </submittedName>
</protein>
<dbReference type="OrthoDB" id="9787939at2"/>
<dbReference type="PANTHER" id="PTHR30178">
    <property type="entry name" value="INNER MEMBRANE PROTEIN YAAH"/>
    <property type="match status" value="1"/>
</dbReference>
<dbReference type="GO" id="GO:0071422">
    <property type="term" value="P:succinate transmembrane transport"/>
    <property type="evidence" value="ECO:0007669"/>
    <property type="project" value="TreeGrafter"/>
</dbReference>
<organism evidence="7 8">
    <name type="scientific">Pelotomaculum propionicicum</name>
    <dbReference type="NCBI Taxonomy" id="258475"/>
    <lineage>
        <taxon>Bacteria</taxon>
        <taxon>Bacillati</taxon>
        <taxon>Bacillota</taxon>
        <taxon>Clostridia</taxon>
        <taxon>Eubacteriales</taxon>
        <taxon>Desulfotomaculaceae</taxon>
        <taxon>Pelotomaculum</taxon>
    </lineage>
</organism>
<evidence type="ECO:0000313" key="7">
    <source>
        <dbReference type="EMBL" id="TEB12726.1"/>
    </source>
</evidence>
<name>A0A4Y7RVI4_9FIRM</name>
<feature type="transmembrane region" description="Helical" evidence="6">
    <location>
        <begin position="71"/>
        <end position="95"/>
    </location>
</feature>
<evidence type="ECO:0000256" key="1">
    <source>
        <dbReference type="ARBA" id="ARBA00004141"/>
    </source>
</evidence>
<dbReference type="AlphaFoldDB" id="A0A4Y7RVI4"/>
<keyword evidence="8" id="KW-1185">Reference proteome</keyword>
<dbReference type="InterPro" id="IPR000791">
    <property type="entry name" value="Gpr1/Fun34/SatP-like"/>
</dbReference>
<dbReference type="NCBIfam" id="NF038013">
    <property type="entry name" value="AceTr_1"/>
    <property type="match status" value="1"/>
</dbReference>
<dbReference type="InterPro" id="IPR047623">
    <property type="entry name" value="SatP"/>
</dbReference>
<evidence type="ECO:0000256" key="2">
    <source>
        <dbReference type="ARBA" id="ARBA00005587"/>
    </source>
</evidence>
<feature type="transmembrane region" description="Helical" evidence="6">
    <location>
        <begin position="159"/>
        <end position="180"/>
    </location>
</feature>
<dbReference type="GO" id="GO:0005886">
    <property type="term" value="C:plasma membrane"/>
    <property type="evidence" value="ECO:0007669"/>
    <property type="project" value="TreeGrafter"/>
</dbReference>
<feature type="transmembrane region" description="Helical" evidence="6">
    <location>
        <begin position="107"/>
        <end position="125"/>
    </location>
</feature>
<sequence length="196" mass="20835">MSNNVYEIKESAIADPGPLGLACFALTTFCLSMINAGLVDKAATIVVIALALVYGGATQILAGMWEFKKNNVFGATAFSSYGAFWISLGIFDLLATLKLVTVPSQGVWLFLLAWTIFTFYMWIGSFGTNKALVVTFTLLLLAFILLTIGAAGNHAAHTWGGYVGIATAIVAWYTSAAGIFNTVYGKVVLPVGPCKK</sequence>
<dbReference type="RefSeq" id="WP_134212582.1">
    <property type="nucleotide sequence ID" value="NZ_QFFZ01000005.1"/>
</dbReference>
<comment type="similarity">
    <text evidence="2">Belongs to the acetate uptake transporter (AceTr) (TC 2.A.96) family.</text>
</comment>
<evidence type="ECO:0000256" key="6">
    <source>
        <dbReference type="SAM" id="Phobius"/>
    </source>
</evidence>
<proteinExistence type="inferred from homology"/>